<evidence type="ECO:0000256" key="1">
    <source>
        <dbReference type="ARBA" id="ARBA00001966"/>
    </source>
</evidence>
<dbReference type="GO" id="GO:0003824">
    <property type="term" value="F:catalytic activity"/>
    <property type="evidence" value="ECO:0007669"/>
    <property type="project" value="InterPro"/>
</dbReference>
<dbReference type="InterPro" id="IPR007197">
    <property type="entry name" value="rSAM"/>
</dbReference>
<dbReference type="PANTHER" id="PTHR11228">
    <property type="entry name" value="RADICAL SAM DOMAIN PROTEIN"/>
    <property type="match status" value="1"/>
</dbReference>
<gene>
    <name evidence="6" type="ORF">DENIS_0946</name>
</gene>
<organism evidence="6 7">
    <name type="scientific">Desulfonema ishimotonii</name>
    <dbReference type="NCBI Taxonomy" id="45657"/>
    <lineage>
        <taxon>Bacteria</taxon>
        <taxon>Pseudomonadati</taxon>
        <taxon>Thermodesulfobacteriota</taxon>
        <taxon>Desulfobacteria</taxon>
        <taxon>Desulfobacterales</taxon>
        <taxon>Desulfococcaceae</taxon>
        <taxon>Desulfonema</taxon>
    </lineage>
</organism>
<reference evidence="7" key="1">
    <citation type="submission" date="2017-11" db="EMBL/GenBank/DDBJ databases">
        <authorList>
            <person name="Watanabe M."/>
            <person name="Kojima H."/>
        </authorList>
    </citation>
    <scope>NUCLEOTIDE SEQUENCE [LARGE SCALE GENOMIC DNA]</scope>
    <source>
        <strain evidence="7">Tokyo 01</strain>
    </source>
</reference>
<dbReference type="SUPFAM" id="SSF102114">
    <property type="entry name" value="Radical SAM enzymes"/>
    <property type="match status" value="1"/>
</dbReference>
<dbReference type="InterPro" id="IPR013785">
    <property type="entry name" value="Aldolase_TIM"/>
</dbReference>
<dbReference type="RefSeq" id="WP_124327464.1">
    <property type="nucleotide sequence ID" value="NZ_BEXT01000001.1"/>
</dbReference>
<proteinExistence type="predicted"/>
<dbReference type="Gene3D" id="3.20.20.70">
    <property type="entry name" value="Aldolase class I"/>
    <property type="match status" value="1"/>
</dbReference>
<evidence type="ECO:0000256" key="2">
    <source>
        <dbReference type="ARBA" id="ARBA00022691"/>
    </source>
</evidence>
<dbReference type="GO" id="GO:0046872">
    <property type="term" value="F:metal ion binding"/>
    <property type="evidence" value="ECO:0007669"/>
    <property type="project" value="UniProtKB-KW"/>
</dbReference>
<dbReference type="CDD" id="cd01335">
    <property type="entry name" value="Radical_SAM"/>
    <property type="match status" value="1"/>
</dbReference>
<evidence type="ECO:0008006" key="8">
    <source>
        <dbReference type="Google" id="ProtNLM"/>
    </source>
</evidence>
<name>A0A401FSQ8_9BACT</name>
<dbReference type="InterPro" id="IPR050377">
    <property type="entry name" value="Radical_SAM_PqqE_MftC-like"/>
</dbReference>
<evidence type="ECO:0000256" key="5">
    <source>
        <dbReference type="ARBA" id="ARBA00023014"/>
    </source>
</evidence>
<evidence type="ECO:0000313" key="6">
    <source>
        <dbReference type="EMBL" id="GBC60004.1"/>
    </source>
</evidence>
<comment type="cofactor">
    <cofactor evidence="1">
        <name>[4Fe-4S] cluster</name>
        <dbReference type="ChEBI" id="CHEBI:49883"/>
    </cofactor>
</comment>
<keyword evidence="2" id="KW-0949">S-adenosyl-L-methionine</keyword>
<dbReference type="InterPro" id="IPR058240">
    <property type="entry name" value="rSAM_sf"/>
</dbReference>
<sequence>MELSENKEIIVSEPETPAPGRFPSKLFVETTTRCNLRCRMCVKQSRENGITDGDISGETFEALKPEFPHLEALMLNGIGEPLLHPELEYFIAAAKKDLPDTAWVGFQSNGRLLDAARSACMIIRSAATAI</sequence>
<keyword evidence="4" id="KW-0408">Iron</keyword>
<evidence type="ECO:0000256" key="4">
    <source>
        <dbReference type="ARBA" id="ARBA00023004"/>
    </source>
</evidence>
<dbReference type="AlphaFoldDB" id="A0A401FSQ8"/>
<dbReference type="OrthoDB" id="9772409at2"/>
<reference evidence="7" key="2">
    <citation type="submission" date="2019-01" db="EMBL/GenBank/DDBJ databases">
        <title>Genome sequence of Desulfonema ishimotonii strain Tokyo 01.</title>
        <authorList>
            <person name="Fukui M."/>
        </authorList>
    </citation>
    <scope>NUCLEOTIDE SEQUENCE [LARGE SCALE GENOMIC DNA]</scope>
    <source>
        <strain evidence="7">Tokyo 01</strain>
    </source>
</reference>
<evidence type="ECO:0000313" key="7">
    <source>
        <dbReference type="Proteomes" id="UP000288096"/>
    </source>
</evidence>
<keyword evidence="5" id="KW-0411">Iron-sulfur</keyword>
<keyword evidence="3" id="KW-0479">Metal-binding</keyword>
<protein>
    <recommendedName>
        <fullName evidence="8">Radical SAM protein</fullName>
    </recommendedName>
</protein>
<dbReference type="PANTHER" id="PTHR11228:SF7">
    <property type="entry name" value="PQQA PEPTIDE CYCLASE"/>
    <property type="match status" value="1"/>
</dbReference>
<evidence type="ECO:0000256" key="3">
    <source>
        <dbReference type="ARBA" id="ARBA00022723"/>
    </source>
</evidence>
<dbReference type="EMBL" id="BEXT01000001">
    <property type="protein sequence ID" value="GBC60004.1"/>
    <property type="molecule type" value="Genomic_DNA"/>
</dbReference>
<dbReference type="SFLD" id="SFLDG01067">
    <property type="entry name" value="SPASM/twitch_domain_containing"/>
    <property type="match status" value="1"/>
</dbReference>
<comment type="caution">
    <text evidence="6">The sequence shown here is derived from an EMBL/GenBank/DDBJ whole genome shotgun (WGS) entry which is preliminary data.</text>
</comment>
<dbReference type="GO" id="GO:0051536">
    <property type="term" value="F:iron-sulfur cluster binding"/>
    <property type="evidence" value="ECO:0007669"/>
    <property type="project" value="UniProtKB-KW"/>
</dbReference>
<dbReference type="Proteomes" id="UP000288096">
    <property type="component" value="Unassembled WGS sequence"/>
</dbReference>
<dbReference type="SFLD" id="SFLDS00029">
    <property type="entry name" value="Radical_SAM"/>
    <property type="match status" value="1"/>
</dbReference>
<accession>A0A401FSQ8</accession>
<keyword evidence="7" id="KW-1185">Reference proteome</keyword>